<name>A0AA35GH46_9BURK</name>
<organism evidence="7 8">
    <name type="scientific">Comamonas aquatica</name>
    <dbReference type="NCBI Taxonomy" id="225991"/>
    <lineage>
        <taxon>Bacteria</taxon>
        <taxon>Pseudomonadati</taxon>
        <taxon>Pseudomonadota</taxon>
        <taxon>Betaproteobacteria</taxon>
        <taxon>Burkholderiales</taxon>
        <taxon>Comamonadaceae</taxon>
        <taxon>Comamonas</taxon>
    </lineage>
</organism>
<gene>
    <name evidence="7" type="primary">htrB_1</name>
    <name evidence="7" type="ORF">GHA_02934</name>
</gene>
<dbReference type="PANTHER" id="PTHR30606">
    <property type="entry name" value="LIPID A BIOSYNTHESIS LAUROYL ACYLTRANSFERASE"/>
    <property type="match status" value="1"/>
</dbReference>
<keyword evidence="5" id="KW-0472">Membrane</keyword>
<dbReference type="EC" id="2.3.1.-" evidence="7"/>
<evidence type="ECO:0000313" key="7">
    <source>
        <dbReference type="EMBL" id="CAB5703049.1"/>
    </source>
</evidence>
<reference evidence="7" key="1">
    <citation type="submission" date="2020-05" db="EMBL/GenBank/DDBJ databases">
        <authorList>
            <person name="Delgado-Blas J."/>
        </authorList>
    </citation>
    <scope>NUCLEOTIDE SEQUENCE</scope>
    <source>
        <strain evidence="7">BB1454</strain>
    </source>
</reference>
<sequence>MSTLFRFLSVVPLPLVHALGACLGWLAWACSPTYRRRFAANSRQAGYRFAQVRAAVGHAGRMVTELPRLWLRDTAVNAVHGAEVVEQAWSRGKGILFLTPHLGCFELSVQGAARQWSAQHGPITILYRPAKQAWLAEMMLTARNRSGVQAVPTTLAGVRQMIKALRKGAAVGLLPDQVPPSGQGQWAPFFGQDAYTMTLAARLALQTGATVVLARCERLPAGRGYELFFEALPMPLSDQLEQAVVQINQAMEHTIRQCPTQYLWGYGRYKQPRQEAQSVESATEGGAA</sequence>
<dbReference type="InterPro" id="IPR004960">
    <property type="entry name" value="LipA_acyltrans"/>
</dbReference>
<evidence type="ECO:0000256" key="6">
    <source>
        <dbReference type="ARBA" id="ARBA00023315"/>
    </source>
</evidence>
<evidence type="ECO:0000313" key="8">
    <source>
        <dbReference type="Proteomes" id="UP000834458"/>
    </source>
</evidence>
<dbReference type="RefSeq" id="WP_234687009.1">
    <property type="nucleotide sequence ID" value="NZ_CAHPRW010000031.1"/>
</dbReference>
<evidence type="ECO:0000256" key="4">
    <source>
        <dbReference type="ARBA" id="ARBA00022679"/>
    </source>
</evidence>
<dbReference type="AlphaFoldDB" id="A0AA35GH46"/>
<dbReference type="NCBIfam" id="NF006487">
    <property type="entry name" value="PRK08905.1"/>
    <property type="match status" value="1"/>
</dbReference>
<dbReference type="GO" id="GO:0005886">
    <property type="term" value="C:plasma membrane"/>
    <property type="evidence" value="ECO:0007669"/>
    <property type="project" value="UniProtKB-SubCell"/>
</dbReference>
<proteinExistence type="predicted"/>
<keyword evidence="3" id="KW-0997">Cell inner membrane</keyword>
<dbReference type="PIRSF" id="PIRSF026649">
    <property type="entry name" value="MsbB"/>
    <property type="match status" value="1"/>
</dbReference>
<evidence type="ECO:0000256" key="5">
    <source>
        <dbReference type="ARBA" id="ARBA00023136"/>
    </source>
</evidence>
<dbReference type="EMBL" id="CAHPSC010000050">
    <property type="protein sequence ID" value="CAB5703049.1"/>
    <property type="molecule type" value="Genomic_DNA"/>
</dbReference>
<evidence type="ECO:0000256" key="3">
    <source>
        <dbReference type="ARBA" id="ARBA00022519"/>
    </source>
</evidence>
<keyword evidence="2" id="KW-1003">Cell membrane</keyword>
<dbReference type="PANTHER" id="PTHR30606:SF10">
    <property type="entry name" value="PHOSPHATIDYLINOSITOL MANNOSIDE ACYLTRANSFERASE"/>
    <property type="match status" value="1"/>
</dbReference>
<dbReference type="Pfam" id="PF03279">
    <property type="entry name" value="Lip_A_acyltrans"/>
    <property type="match status" value="1"/>
</dbReference>
<protein>
    <submittedName>
        <fullName evidence="7">Lipid A biosynthesis lauroyl acyltransferase</fullName>
        <ecNumber evidence="7">2.3.1.-</ecNumber>
    </submittedName>
</protein>
<evidence type="ECO:0000256" key="1">
    <source>
        <dbReference type="ARBA" id="ARBA00004533"/>
    </source>
</evidence>
<dbReference type="CDD" id="cd07984">
    <property type="entry name" value="LPLAT_LABLAT-like"/>
    <property type="match status" value="1"/>
</dbReference>
<comment type="caution">
    <text evidence="7">The sequence shown here is derived from an EMBL/GenBank/DDBJ whole genome shotgun (WGS) entry which is preliminary data.</text>
</comment>
<keyword evidence="4 7" id="KW-0808">Transferase</keyword>
<comment type="subcellular location">
    <subcellularLocation>
        <location evidence="1">Cell inner membrane</location>
    </subcellularLocation>
</comment>
<dbReference type="GO" id="GO:0016746">
    <property type="term" value="F:acyltransferase activity"/>
    <property type="evidence" value="ECO:0007669"/>
    <property type="project" value="UniProtKB-KW"/>
</dbReference>
<evidence type="ECO:0000256" key="2">
    <source>
        <dbReference type="ARBA" id="ARBA00022475"/>
    </source>
</evidence>
<keyword evidence="6 7" id="KW-0012">Acyltransferase</keyword>
<accession>A0AA35GH46</accession>
<dbReference type="Proteomes" id="UP000834458">
    <property type="component" value="Unassembled WGS sequence"/>
</dbReference>
<dbReference type="GO" id="GO:0009247">
    <property type="term" value="P:glycolipid biosynthetic process"/>
    <property type="evidence" value="ECO:0007669"/>
    <property type="project" value="UniProtKB-ARBA"/>
</dbReference>